<proteinExistence type="predicted"/>
<name>A0A1F6W1E2_9BACT</name>
<dbReference type="Proteomes" id="UP000179275">
    <property type="component" value="Unassembled WGS sequence"/>
</dbReference>
<sequence length="60" mass="7191">MKDLGEFIEAEKIVKSEDKEDRKKTQEELFNFLETLGVKKEDRIIDGKYDIMLYEKFGMK</sequence>
<dbReference type="AlphaFoldDB" id="A0A1F6W1E2"/>
<evidence type="ECO:0000313" key="2">
    <source>
        <dbReference type="Proteomes" id="UP000179275"/>
    </source>
</evidence>
<dbReference type="Gene3D" id="2.40.320.10">
    <property type="entry name" value="Hypothetical Protein Pfu-838710-001"/>
    <property type="match status" value="1"/>
</dbReference>
<gene>
    <name evidence="1" type="ORF">A3C67_02635</name>
</gene>
<evidence type="ECO:0000313" key="1">
    <source>
        <dbReference type="EMBL" id="OGI75664.1"/>
    </source>
</evidence>
<accession>A0A1F6W1E2</accession>
<dbReference type="STRING" id="1801756.A3C67_02635"/>
<protein>
    <submittedName>
        <fullName evidence="1">Uncharacterized protein</fullName>
    </submittedName>
</protein>
<organism evidence="1 2">
    <name type="scientific">Candidatus Nomurabacteria bacterium RIFCSPHIGHO2_02_FULL_42_19</name>
    <dbReference type="NCBI Taxonomy" id="1801756"/>
    <lineage>
        <taxon>Bacteria</taxon>
        <taxon>Candidatus Nomuraibacteriota</taxon>
    </lineage>
</organism>
<dbReference type="EMBL" id="MFUG01000016">
    <property type="protein sequence ID" value="OGI75664.1"/>
    <property type="molecule type" value="Genomic_DNA"/>
</dbReference>
<reference evidence="1 2" key="1">
    <citation type="journal article" date="2016" name="Nat. Commun.">
        <title>Thousands of microbial genomes shed light on interconnected biogeochemical processes in an aquifer system.</title>
        <authorList>
            <person name="Anantharaman K."/>
            <person name="Brown C.T."/>
            <person name="Hug L.A."/>
            <person name="Sharon I."/>
            <person name="Castelle C.J."/>
            <person name="Probst A.J."/>
            <person name="Thomas B.C."/>
            <person name="Singh A."/>
            <person name="Wilkins M.J."/>
            <person name="Karaoz U."/>
            <person name="Brodie E.L."/>
            <person name="Williams K.H."/>
            <person name="Hubbard S.S."/>
            <person name="Banfield J.F."/>
        </authorList>
    </citation>
    <scope>NUCLEOTIDE SEQUENCE [LARGE SCALE GENOMIC DNA]</scope>
</reference>
<comment type="caution">
    <text evidence="1">The sequence shown here is derived from an EMBL/GenBank/DDBJ whole genome shotgun (WGS) entry which is preliminary data.</text>
</comment>